<protein>
    <submittedName>
        <fullName evidence="3">Putative ferrous iron transport protein B</fullName>
    </submittedName>
</protein>
<evidence type="ECO:0000313" key="3">
    <source>
        <dbReference type="EMBL" id="EMM73481.1"/>
    </source>
</evidence>
<dbReference type="GO" id="GO:0005525">
    <property type="term" value="F:GTP binding"/>
    <property type="evidence" value="ECO:0007669"/>
    <property type="project" value="InterPro"/>
</dbReference>
<evidence type="ECO:0000256" key="1">
    <source>
        <dbReference type="SAM" id="MobiDB-lite"/>
    </source>
</evidence>
<dbReference type="PROSITE" id="PS51711">
    <property type="entry name" value="G_FEOB"/>
    <property type="match status" value="1"/>
</dbReference>
<dbReference type="GO" id="GO:0015093">
    <property type="term" value="F:ferrous iron transmembrane transporter activity"/>
    <property type="evidence" value="ECO:0007669"/>
    <property type="project" value="TreeGrafter"/>
</dbReference>
<reference evidence="3 4" key="1">
    <citation type="submission" date="2013-01" db="EMBL/GenBank/DDBJ databases">
        <authorList>
            <person name="Harkins D.M."/>
            <person name="Durkin A.S."/>
            <person name="Brinkac L.M."/>
            <person name="Haft D.H."/>
            <person name="Selengut J.D."/>
            <person name="Sanka R."/>
            <person name="DePew J."/>
            <person name="Purushe J."/>
            <person name="Hospenthal D.R."/>
            <person name="Murray C.K."/>
            <person name="Pimentel G."/>
            <person name="Wasfy M."/>
            <person name="Vinetz J.M."/>
            <person name="Sutton G.G."/>
            <person name="Nierman W.C."/>
            <person name="Fouts D.E."/>
        </authorList>
    </citation>
    <scope>NUCLEOTIDE SEQUENCE [LARGE SCALE GENOMIC DNA]</scope>
    <source>
        <strain evidence="3 4">2006001855</strain>
    </source>
</reference>
<dbReference type="GO" id="GO:0005886">
    <property type="term" value="C:plasma membrane"/>
    <property type="evidence" value="ECO:0007669"/>
    <property type="project" value="TreeGrafter"/>
</dbReference>
<feature type="domain" description="FeoB-type G" evidence="2">
    <location>
        <begin position="12"/>
        <end position="153"/>
    </location>
</feature>
<sequence length="153" mass="17006">MDHSKTALNPKTSRMLMAGNPNCGKSTLFNRLTGLRQKTGNYHGVTVEKAEGLLSHGEQSLKVLDLPGAFSLGGNSEDKQITSRVLINHQEGDKILFVMDASLAERSLQFLLQILELNVPVLVAVTMKDVLEKKGYVWNWILSQENSESYFNT</sequence>
<feature type="compositionally biased region" description="Polar residues" evidence="1">
    <location>
        <begin position="1"/>
        <end position="12"/>
    </location>
</feature>
<dbReference type="Pfam" id="PF02421">
    <property type="entry name" value="FeoB_N"/>
    <property type="match status" value="1"/>
</dbReference>
<feature type="region of interest" description="Disordered" evidence="1">
    <location>
        <begin position="1"/>
        <end position="20"/>
    </location>
</feature>
<dbReference type="Gene3D" id="3.40.50.300">
    <property type="entry name" value="P-loop containing nucleotide triphosphate hydrolases"/>
    <property type="match status" value="1"/>
</dbReference>
<proteinExistence type="predicted"/>
<organism evidence="3 4">
    <name type="scientific">Leptospira weilii str. 2006001855</name>
    <dbReference type="NCBI Taxonomy" id="996804"/>
    <lineage>
        <taxon>Bacteria</taxon>
        <taxon>Pseudomonadati</taxon>
        <taxon>Spirochaetota</taxon>
        <taxon>Spirochaetia</taxon>
        <taxon>Leptospirales</taxon>
        <taxon>Leptospiraceae</taxon>
        <taxon>Leptospira</taxon>
    </lineage>
</organism>
<comment type="caution">
    <text evidence="3">The sequence shown here is derived from an EMBL/GenBank/DDBJ whole genome shotgun (WGS) entry which is preliminary data.</text>
</comment>
<dbReference type="EMBL" id="AFJM02000028">
    <property type="protein sequence ID" value="EMM73481.1"/>
    <property type="molecule type" value="Genomic_DNA"/>
</dbReference>
<dbReference type="AlphaFoldDB" id="M6G3G2"/>
<dbReference type="InterPro" id="IPR006073">
    <property type="entry name" value="GTP-bd"/>
</dbReference>
<gene>
    <name evidence="3" type="ORF">LEP1GSC038_2939</name>
</gene>
<dbReference type="InterPro" id="IPR027417">
    <property type="entry name" value="P-loop_NTPase"/>
</dbReference>
<dbReference type="SUPFAM" id="SSF52540">
    <property type="entry name" value="P-loop containing nucleoside triphosphate hydrolases"/>
    <property type="match status" value="1"/>
</dbReference>
<dbReference type="PRINTS" id="PR00326">
    <property type="entry name" value="GTP1OBG"/>
</dbReference>
<dbReference type="InterPro" id="IPR050860">
    <property type="entry name" value="FeoB_GTPase"/>
</dbReference>
<evidence type="ECO:0000259" key="2">
    <source>
        <dbReference type="PROSITE" id="PS51711"/>
    </source>
</evidence>
<dbReference type="PANTHER" id="PTHR43185:SF1">
    <property type="entry name" value="FE(2+) TRANSPORTER FEOB"/>
    <property type="match status" value="1"/>
</dbReference>
<dbReference type="PANTHER" id="PTHR43185">
    <property type="entry name" value="FERROUS IRON TRANSPORT PROTEIN B"/>
    <property type="match status" value="1"/>
</dbReference>
<name>M6G3G2_9LEPT</name>
<accession>M6G3G2</accession>
<evidence type="ECO:0000313" key="4">
    <source>
        <dbReference type="Proteomes" id="UP000012101"/>
    </source>
</evidence>
<dbReference type="Proteomes" id="UP000012101">
    <property type="component" value="Unassembled WGS sequence"/>
</dbReference>
<dbReference type="InterPro" id="IPR030389">
    <property type="entry name" value="G_FEOB_dom"/>
</dbReference>